<dbReference type="InterPro" id="IPR052346">
    <property type="entry name" value="O-mannosyl-transferase_TMTC"/>
</dbReference>
<dbReference type="NCBIfam" id="TIGR02521">
    <property type="entry name" value="type_IV_pilW"/>
    <property type="match status" value="1"/>
</dbReference>
<keyword evidence="6" id="KW-1185">Reference proteome</keyword>
<organism evidence="5 6">
    <name type="scientific">Modicisalibacter luteus</name>
    <dbReference type="NCBI Taxonomy" id="453962"/>
    <lineage>
        <taxon>Bacteria</taxon>
        <taxon>Pseudomonadati</taxon>
        <taxon>Pseudomonadota</taxon>
        <taxon>Gammaproteobacteria</taxon>
        <taxon>Oceanospirillales</taxon>
        <taxon>Halomonadaceae</taxon>
        <taxon>Modicisalibacter</taxon>
    </lineage>
</organism>
<reference evidence="6" key="1">
    <citation type="journal article" date="2019" name="Int. J. Syst. Evol. Microbiol.">
        <title>The Global Catalogue of Microorganisms (GCM) 10K type strain sequencing project: providing services to taxonomists for standard genome sequencing and annotation.</title>
        <authorList>
            <consortium name="The Broad Institute Genomics Platform"/>
            <consortium name="The Broad Institute Genome Sequencing Center for Infectious Disease"/>
            <person name="Wu L."/>
            <person name="Ma J."/>
        </authorList>
    </citation>
    <scope>NUCLEOTIDE SEQUENCE [LARGE SCALE GENOMIC DNA]</scope>
    <source>
        <strain evidence="6">KCTC 12847</strain>
    </source>
</reference>
<evidence type="ECO:0000313" key="6">
    <source>
        <dbReference type="Proteomes" id="UP001595640"/>
    </source>
</evidence>
<dbReference type="InterPro" id="IPR019734">
    <property type="entry name" value="TPR_rpt"/>
</dbReference>
<dbReference type="Pfam" id="PF13424">
    <property type="entry name" value="TPR_12"/>
    <property type="match status" value="1"/>
</dbReference>
<protein>
    <submittedName>
        <fullName evidence="5">Type IV pilus biogenesis/stability protein PilW</fullName>
    </submittedName>
</protein>
<dbReference type="EMBL" id="JBHRUH010000006">
    <property type="protein sequence ID" value="MFC3291095.1"/>
    <property type="molecule type" value="Genomic_DNA"/>
</dbReference>
<dbReference type="PROSITE" id="PS51257">
    <property type="entry name" value="PROKAR_LIPOPROTEIN"/>
    <property type="match status" value="1"/>
</dbReference>
<feature type="repeat" description="TPR" evidence="3">
    <location>
        <begin position="78"/>
        <end position="111"/>
    </location>
</feature>
<dbReference type="InterPro" id="IPR011990">
    <property type="entry name" value="TPR-like_helical_dom_sf"/>
</dbReference>
<dbReference type="InterPro" id="IPR013360">
    <property type="entry name" value="Pilus_4_PilW"/>
</dbReference>
<keyword evidence="1" id="KW-0677">Repeat</keyword>
<feature type="chain" id="PRO_5045573215" evidence="4">
    <location>
        <begin position="33"/>
        <end position="249"/>
    </location>
</feature>
<feature type="repeat" description="TPR" evidence="3">
    <location>
        <begin position="44"/>
        <end position="77"/>
    </location>
</feature>
<evidence type="ECO:0000256" key="4">
    <source>
        <dbReference type="SAM" id="SignalP"/>
    </source>
</evidence>
<name>A0ABV7LXW2_9GAMM</name>
<dbReference type="PANTHER" id="PTHR44227:SF3">
    <property type="entry name" value="PROTEIN O-MANNOSYL-TRANSFERASE TMTC4"/>
    <property type="match status" value="1"/>
</dbReference>
<sequence length="249" mass="28042">MIRRCRSSSLTRLSAVMLGVFWLSGCTTTALEQPTHTADLDQALKLNVTMGIEYMEQGNLRRAQDKLDRALEIAPDDPDALQAQALLYQRQGETAHADRFFQRALAEDPGFTRARNNYAAFLFAQDRIEASCQQLERASQDLKYDNRAQLYTNLGICQRELGDLQAARTSLERAQAIDPRNARTYLTLAQINHAQGNDERAWEQLQTFIRLAGMNPEGLRLAQRIASARGDAVTAAFYTRQLDEYEGAP</sequence>
<evidence type="ECO:0000256" key="3">
    <source>
        <dbReference type="PROSITE-ProRule" id="PRU00339"/>
    </source>
</evidence>
<dbReference type="Pfam" id="PF13432">
    <property type="entry name" value="TPR_16"/>
    <property type="match status" value="1"/>
</dbReference>
<evidence type="ECO:0000256" key="1">
    <source>
        <dbReference type="ARBA" id="ARBA00022737"/>
    </source>
</evidence>
<dbReference type="Gene3D" id="1.25.40.10">
    <property type="entry name" value="Tetratricopeptide repeat domain"/>
    <property type="match status" value="1"/>
</dbReference>
<feature type="repeat" description="TPR" evidence="3">
    <location>
        <begin position="148"/>
        <end position="181"/>
    </location>
</feature>
<dbReference type="SMART" id="SM00028">
    <property type="entry name" value="TPR"/>
    <property type="match status" value="4"/>
</dbReference>
<evidence type="ECO:0000256" key="2">
    <source>
        <dbReference type="ARBA" id="ARBA00022803"/>
    </source>
</evidence>
<feature type="signal peptide" evidence="4">
    <location>
        <begin position="1"/>
        <end position="32"/>
    </location>
</feature>
<dbReference type="RefSeq" id="WP_019020028.1">
    <property type="nucleotide sequence ID" value="NZ_BMXD01000011.1"/>
</dbReference>
<gene>
    <name evidence="5" type="primary">pilW</name>
    <name evidence="5" type="ORF">ACFOEI_03295</name>
</gene>
<proteinExistence type="predicted"/>
<accession>A0ABV7LXW2</accession>
<keyword evidence="4" id="KW-0732">Signal</keyword>
<comment type="caution">
    <text evidence="5">The sequence shown here is derived from an EMBL/GenBank/DDBJ whole genome shotgun (WGS) entry which is preliminary data.</text>
</comment>
<dbReference type="PANTHER" id="PTHR44227">
    <property type="match status" value="1"/>
</dbReference>
<dbReference type="Proteomes" id="UP001595640">
    <property type="component" value="Unassembled WGS sequence"/>
</dbReference>
<keyword evidence="2 3" id="KW-0802">TPR repeat</keyword>
<dbReference type="PROSITE" id="PS50005">
    <property type="entry name" value="TPR"/>
    <property type="match status" value="3"/>
</dbReference>
<dbReference type="SUPFAM" id="SSF48452">
    <property type="entry name" value="TPR-like"/>
    <property type="match status" value="1"/>
</dbReference>
<evidence type="ECO:0000313" key="5">
    <source>
        <dbReference type="EMBL" id="MFC3291095.1"/>
    </source>
</evidence>